<accession>A0A7Z0J8C7</accession>
<dbReference type="RefSeq" id="WP_179820795.1">
    <property type="nucleotide sequence ID" value="NZ_JACCFS010000001.1"/>
</dbReference>
<dbReference type="Proteomes" id="UP000572051">
    <property type="component" value="Unassembled WGS sequence"/>
</dbReference>
<dbReference type="AlphaFoldDB" id="A0A7Z0J8C7"/>
<keyword evidence="2" id="KW-1185">Reference proteome</keyword>
<comment type="caution">
    <text evidence="1">The sequence shown here is derived from an EMBL/GenBank/DDBJ whole genome shotgun (WGS) entry which is preliminary data.</text>
</comment>
<organism evidence="1 2">
    <name type="scientific">Nocardiopsis aegyptia</name>
    <dbReference type="NCBI Taxonomy" id="220378"/>
    <lineage>
        <taxon>Bacteria</taxon>
        <taxon>Bacillati</taxon>
        <taxon>Actinomycetota</taxon>
        <taxon>Actinomycetes</taxon>
        <taxon>Streptosporangiales</taxon>
        <taxon>Nocardiopsidaceae</taxon>
        <taxon>Nocardiopsis</taxon>
    </lineage>
</organism>
<reference evidence="1 2" key="1">
    <citation type="submission" date="2020-07" db="EMBL/GenBank/DDBJ databases">
        <title>Sequencing the genomes of 1000 actinobacteria strains.</title>
        <authorList>
            <person name="Klenk H.-P."/>
        </authorList>
    </citation>
    <scope>NUCLEOTIDE SEQUENCE [LARGE SCALE GENOMIC DNA]</scope>
    <source>
        <strain evidence="1 2">DSM 44442</strain>
    </source>
</reference>
<gene>
    <name evidence="1" type="ORF">HNR10_000717</name>
</gene>
<evidence type="ECO:0000313" key="1">
    <source>
        <dbReference type="EMBL" id="NYJ32836.1"/>
    </source>
</evidence>
<protein>
    <submittedName>
        <fullName evidence="1">Uncharacterized protein</fullName>
    </submittedName>
</protein>
<proteinExistence type="predicted"/>
<dbReference type="EMBL" id="JACCFS010000001">
    <property type="protein sequence ID" value="NYJ32836.1"/>
    <property type="molecule type" value="Genomic_DNA"/>
</dbReference>
<evidence type="ECO:0000313" key="2">
    <source>
        <dbReference type="Proteomes" id="UP000572051"/>
    </source>
</evidence>
<name>A0A7Z0J8C7_9ACTN</name>
<sequence length="136" mass="15415">MSKERDAKCFADGAWTTVPDEFWAAWPEGDGYDEAFKATGYETWIRVGDADATALPMTLTIHSRQAEPRYLVFIEGAHSHLEWVYARELPDAMELLCRWTPTVQSATVAEVIRQFNDPYGENRDTVELLKKLLGCG</sequence>